<name>A0A8J3VSF8_9ACTN</name>
<gene>
    <name evidence="2" type="ORF">Raf01_54040</name>
</gene>
<dbReference type="PANTHER" id="PTHR36440">
    <property type="entry name" value="PUTATIVE (AFU_ORTHOLOGUE AFUA_8G07350)-RELATED"/>
    <property type="match status" value="1"/>
</dbReference>
<sequence length="177" mass="19473">MSPLSEATLVRAATAEQLGESPNATWLLADADQTDHAMNAVRTTLGRGVSGPPPHFHTESSELFFMLDGALRVLTENTVVTVTAGDFLLVPPRMTHAWATPADQNADVLIIKAPGTNRFEYFRLVDRIRRGEANPGEILASQDRFDNHFVDSAVWQEYQRAHAGDPLVRLSFDSTEA</sequence>
<evidence type="ECO:0000259" key="1">
    <source>
        <dbReference type="Pfam" id="PF07883"/>
    </source>
</evidence>
<proteinExistence type="predicted"/>
<dbReference type="InterPro" id="IPR013096">
    <property type="entry name" value="Cupin_2"/>
</dbReference>
<protein>
    <submittedName>
        <fullName evidence="2">Cupin</fullName>
    </submittedName>
</protein>
<reference evidence="2" key="1">
    <citation type="submission" date="2021-01" db="EMBL/GenBank/DDBJ databases">
        <title>Whole genome shotgun sequence of Rugosimonospora africana NBRC 104875.</title>
        <authorList>
            <person name="Komaki H."/>
            <person name="Tamura T."/>
        </authorList>
    </citation>
    <scope>NUCLEOTIDE SEQUENCE</scope>
    <source>
        <strain evidence="2">NBRC 104875</strain>
    </source>
</reference>
<dbReference type="Gene3D" id="2.60.120.10">
    <property type="entry name" value="Jelly Rolls"/>
    <property type="match status" value="1"/>
</dbReference>
<dbReference type="PANTHER" id="PTHR36440:SF1">
    <property type="entry name" value="PUTATIVE (AFU_ORTHOLOGUE AFUA_8G07350)-RELATED"/>
    <property type="match status" value="1"/>
</dbReference>
<keyword evidence="3" id="KW-1185">Reference proteome</keyword>
<comment type="caution">
    <text evidence="2">The sequence shown here is derived from an EMBL/GenBank/DDBJ whole genome shotgun (WGS) entry which is preliminary data.</text>
</comment>
<dbReference type="InterPro" id="IPR053146">
    <property type="entry name" value="QDO-like"/>
</dbReference>
<feature type="domain" description="Cupin type-2" evidence="1">
    <location>
        <begin position="45"/>
        <end position="111"/>
    </location>
</feature>
<evidence type="ECO:0000313" key="3">
    <source>
        <dbReference type="Proteomes" id="UP000642748"/>
    </source>
</evidence>
<dbReference type="RefSeq" id="WP_203920790.1">
    <property type="nucleotide sequence ID" value="NZ_BONZ01000050.1"/>
</dbReference>
<dbReference type="EMBL" id="BONZ01000050">
    <property type="protein sequence ID" value="GIH17232.1"/>
    <property type="molecule type" value="Genomic_DNA"/>
</dbReference>
<organism evidence="2 3">
    <name type="scientific">Rugosimonospora africana</name>
    <dbReference type="NCBI Taxonomy" id="556532"/>
    <lineage>
        <taxon>Bacteria</taxon>
        <taxon>Bacillati</taxon>
        <taxon>Actinomycetota</taxon>
        <taxon>Actinomycetes</taxon>
        <taxon>Micromonosporales</taxon>
        <taxon>Micromonosporaceae</taxon>
        <taxon>Rugosimonospora</taxon>
    </lineage>
</organism>
<dbReference type="AlphaFoldDB" id="A0A8J3VSF8"/>
<dbReference type="InterPro" id="IPR011051">
    <property type="entry name" value="RmlC_Cupin_sf"/>
</dbReference>
<dbReference type="SUPFAM" id="SSF51182">
    <property type="entry name" value="RmlC-like cupins"/>
    <property type="match status" value="1"/>
</dbReference>
<accession>A0A8J3VSF8</accession>
<evidence type="ECO:0000313" key="2">
    <source>
        <dbReference type="EMBL" id="GIH17232.1"/>
    </source>
</evidence>
<dbReference type="Proteomes" id="UP000642748">
    <property type="component" value="Unassembled WGS sequence"/>
</dbReference>
<dbReference type="InterPro" id="IPR014710">
    <property type="entry name" value="RmlC-like_jellyroll"/>
</dbReference>
<dbReference type="Pfam" id="PF07883">
    <property type="entry name" value="Cupin_2"/>
    <property type="match status" value="1"/>
</dbReference>